<dbReference type="EMBL" id="JAGGMR010000001">
    <property type="protein sequence ID" value="MBP2190685.1"/>
    <property type="molecule type" value="Genomic_DNA"/>
</dbReference>
<dbReference type="PROSITE" id="PS50943">
    <property type="entry name" value="HTH_CROC1"/>
    <property type="match status" value="1"/>
</dbReference>
<evidence type="ECO:0000313" key="3">
    <source>
        <dbReference type="Proteomes" id="UP001519325"/>
    </source>
</evidence>
<dbReference type="InterPro" id="IPR010982">
    <property type="entry name" value="Lambda_DNA-bd_dom_sf"/>
</dbReference>
<keyword evidence="3" id="KW-1185">Reference proteome</keyword>
<evidence type="ECO:0000313" key="2">
    <source>
        <dbReference type="EMBL" id="MBP2190685.1"/>
    </source>
</evidence>
<name>A0ABS4QHP7_9NOCA</name>
<comment type="caution">
    <text evidence="2">The sequence shown here is derived from an EMBL/GenBank/DDBJ whole genome shotgun (WGS) entry which is preliminary data.</text>
</comment>
<dbReference type="SUPFAM" id="SSF47413">
    <property type="entry name" value="lambda repressor-like DNA-binding domains"/>
    <property type="match status" value="1"/>
</dbReference>
<dbReference type="CDD" id="cd00093">
    <property type="entry name" value="HTH_XRE"/>
    <property type="match status" value="1"/>
</dbReference>
<dbReference type="InterPro" id="IPR001387">
    <property type="entry name" value="Cro/C1-type_HTH"/>
</dbReference>
<evidence type="ECO:0000259" key="1">
    <source>
        <dbReference type="PROSITE" id="PS50943"/>
    </source>
</evidence>
<dbReference type="Proteomes" id="UP001519325">
    <property type="component" value="Unassembled WGS sequence"/>
</dbReference>
<organism evidence="2 3">
    <name type="scientific">Nocardia goodfellowii</name>
    <dbReference type="NCBI Taxonomy" id="882446"/>
    <lineage>
        <taxon>Bacteria</taxon>
        <taxon>Bacillati</taxon>
        <taxon>Actinomycetota</taxon>
        <taxon>Actinomycetes</taxon>
        <taxon>Mycobacteriales</taxon>
        <taxon>Nocardiaceae</taxon>
        <taxon>Nocardia</taxon>
    </lineage>
</organism>
<feature type="domain" description="HTH cro/C1-type" evidence="1">
    <location>
        <begin position="14"/>
        <end position="69"/>
    </location>
</feature>
<dbReference type="SMART" id="SM00530">
    <property type="entry name" value="HTH_XRE"/>
    <property type="match status" value="1"/>
</dbReference>
<protein>
    <submittedName>
        <fullName evidence="2">Transcriptional regulator with XRE-family HTH domain</fullName>
    </submittedName>
</protein>
<gene>
    <name evidence="2" type="ORF">BJ987_003586</name>
</gene>
<proteinExistence type="predicted"/>
<reference evidence="2 3" key="1">
    <citation type="submission" date="2021-03" db="EMBL/GenBank/DDBJ databases">
        <title>Sequencing the genomes of 1000 actinobacteria strains.</title>
        <authorList>
            <person name="Klenk H.-P."/>
        </authorList>
    </citation>
    <scope>NUCLEOTIDE SEQUENCE [LARGE SCALE GENOMIC DNA]</scope>
    <source>
        <strain evidence="2 3">DSM 45516</strain>
    </source>
</reference>
<dbReference type="Gene3D" id="1.10.260.40">
    <property type="entry name" value="lambda repressor-like DNA-binding domains"/>
    <property type="match status" value="1"/>
</dbReference>
<accession>A0ABS4QHP7</accession>
<sequence length="412" mass="45050">MGPESLIGGIGANIAVYRRAIEMSQVDLAARIGKSAAWVGLVERGIQHPERLTDLINISTVLGCRLDDLLGQPIDSLIPGPRPKVEAVAAVREVMLRAAVPGPLSATSPVEVSLDDVGHRVAQAWTTWHTSPTAHRALGRVLPDLLADANAVMVAAKHDDPRRVARALSGTYQIVRQWLHHLPEAELSWIAAERAMHNAREADDPHLIALGAWALSASYRRAGQQEEATRLCLSAADELKPRLDQNPTDDLLADYGMLHLAAAISAAQSDEEGRAWALHRIADEAARSLGARYDPWTMFGKGNVAIHWLGIRAELGHPDAIVDYASRLNVDDVPSVERRARVLIDTARGHVQQKNDEAAVLTLLDAEKISADEIHDSGLVRELLREMLFRDHARARPHVRALALRCRMLNAA</sequence>
<dbReference type="RefSeq" id="WP_209891159.1">
    <property type="nucleotide sequence ID" value="NZ_JAGGMR010000001.1"/>
</dbReference>